<feature type="transmembrane region" description="Helical" evidence="1">
    <location>
        <begin position="93"/>
        <end position="113"/>
    </location>
</feature>
<reference evidence="3 4" key="1">
    <citation type="submission" date="2020-08" db="EMBL/GenBank/DDBJ databases">
        <title>A Genomic Blueprint of the Chicken Gut Microbiome.</title>
        <authorList>
            <person name="Gilroy R."/>
            <person name="Ravi A."/>
            <person name="Getino M."/>
            <person name="Pursley I."/>
            <person name="Horton D.L."/>
            <person name="Alikhan N.-F."/>
            <person name="Baker D."/>
            <person name="Gharbi K."/>
            <person name="Hall N."/>
            <person name="Watson M."/>
            <person name="Adriaenssens E.M."/>
            <person name="Foster-Nyarko E."/>
            <person name="Jarju S."/>
            <person name="Secka A."/>
            <person name="Antonio M."/>
            <person name="Oren A."/>
            <person name="Chaudhuri R."/>
            <person name="La Ragione R.M."/>
            <person name="Hildebrand F."/>
            <person name="Pallen M.J."/>
        </authorList>
    </citation>
    <scope>NUCLEOTIDE SEQUENCE [LARGE SCALE GENOMIC DNA]</scope>
    <source>
        <strain evidence="3 4">Sa3CUN1</strain>
    </source>
</reference>
<name>A0ABR8Q830_9CLOT</name>
<keyword evidence="1" id="KW-0812">Transmembrane</keyword>
<keyword evidence="4" id="KW-1185">Reference proteome</keyword>
<dbReference type="NCBIfam" id="NF037970">
    <property type="entry name" value="vanZ_1"/>
    <property type="match status" value="1"/>
</dbReference>
<dbReference type="Pfam" id="PF04892">
    <property type="entry name" value="VanZ"/>
    <property type="match status" value="1"/>
</dbReference>
<dbReference type="RefSeq" id="WP_191751312.1">
    <property type="nucleotide sequence ID" value="NZ_JACSQZ010000101.1"/>
</dbReference>
<evidence type="ECO:0000313" key="3">
    <source>
        <dbReference type="EMBL" id="MBD7916573.1"/>
    </source>
</evidence>
<accession>A0ABR8Q830</accession>
<dbReference type="Proteomes" id="UP000640335">
    <property type="component" value="Unassembled WGS sequence"/>
</dbReference>
<evidence type="ECO:0000259" key="2">
    <source>
        <dbReference type="Pfam" id="PF04892"/>
    </source>
</evidence>
<feature type="transmembrane region" description="Helical" evidence="1">
    <location>
        <begin position="7"/>
        <end position="25"/>
    </location>
</feature>
<keyword evidence="1" id="KW-0472">Membrane</keyword>
<dbReference type="EMBL" id="JACSQZ010000101">
    <property type="protein sequence ID" value="MBD7916573.1"/>
    <property type="molecule type" value="Genomic_DNA"/>
</dbReference>
<evidence type="ECO:0000256" key="1">
    <source>
        <dbReference type="SAM" id="Phobius"/>
    </source>
</evidence>
<keyword evidence="1" id="KW-1133">Transmembrane helix</keyword>
<comment type="caution">
    <text evidence="3">The sequence shown here is derived from an EMBL/GenBank/DDBJ whole genome shotgun (WGS) entry which is preliminary data.</text>
</comment>
<gene>
    <name evidence="3" type="ORF">H9660_15685</name>
</gene>
<dbReference type="PIRSF" id="PIRSF019083">
    <property type="entry name" value="UCP019083_VanZ"/>
    <property type="match status" value="1"/>
</dbReference>
<evidence type="ECO:0000313" key="4">
    <source>
        <dbReference type="Proteomes" id="UP000640335"/>
    </source>
</evidence>
<feature type="transmembrane region" description="Helical" evidence="1">
    <location>
        <begin position="119"/>
        <end position="140"/>
    </location>
</feature>
<protein>
    <submittedName>
        <fullName evidence="3">VanZ family protein</fullName>
    </submittedName>
</protein>
<sequence>MNKNKKILSWSMVILWMGIIFFMSHQPGEVSSSQSDLVLKLFKFIGIELNDYLGELATFIIRKAAHFSEYMILFLLAYNVSRYYKIKDKNIKFYLIIFVFLYACSDEFHQYFIPGRSMAFKDVLIDTSGGIFGCIIVSIIEKFKLSKKYRPAK</sequence>
<feature type="domain" description="VanZ-like" evidence="2">
    <location>
        <begin position="12"/>
        <end position="140"/>
    </location>
</feature>
<dbReference type="InterPro" id="IPR016747">
    <property type="entry name" value="Phosphotransbutyrylase"/>
</dbReference>
<dbReference type="InterPro" id="IPR006976">
    <property type="entry name" value="VanZ-like"/>
</dbReference>
<feature type="transmembrane region" description="Helical" evidence="1">
    <location>
        <begin position="59"/>
        <end position="81"/>
    </location>
</feature>
<proteinExistence type="predicted"/>
<organism evidence="3 4">
    <name type="scientific">Clostridium gallinarum</name>
    <dbReference type="NCBI Taxonomy" id="2762246"/>
    <lineage>
        <taxon>Bacteria</taxon>
        <taxon>Bacillati</taxon>
        <taxon>Bacillota</taxon>
        <taxon>Clostridia</taxon>
        <taxon>Eubacteriales</taxon>
        <taxon>Clostridiaceae</taxon>
        <taxon>Clostridium</taxon>
    </lineage>
</organism>